<proteinExistence type="predicted"/>
<evidence type="ECO:0000256" key="1">
    <source>
        <dbReference type="SAM" id="MobiDB-lite"/>
    </source>
</evidence>
<feature type="region of interest" description="Disordered" evidence="1">
    <location>
        <begin position="21"/>
        <end position="42"/>
    </location>
</feature>
<evidence type="ECO:0000313" key="2">
    <source>
        <dbReference type="EMBL" id="EGO53815.1"/>
    </source>
</evidence>
<dbReference type="GeneID" id="20823802"/>
<dbReference type="VEuPathDB" id="FungiDB:NEUTE1DRAFT_119330"/>
<dbReference type="EMBL" id="GL891382">
    <property type="protein sequence ID" value="EGO53815.1"/>
    <property type="molecule type" value="Genomic_DNA"/>
</dbReference>
<dbReference type="KEGG" id="nte:NEUTE1DRAFT119330"/>
<dbReference type="AlphaFoldDB" id="F8N0I7"/>
<accession>F8N0I7</accession>
<evidence type="ECO:0000313" key="3">
    <source>
        <dbReference type="Proteomes" id="UP000008065"/>
    </source>
</evidence>
<dbReference type="Proteomes" id="UP000008065">
    <property type="component" value="Unassembled WGS sequence"/>
</dbReference>
<dbReference type="HOGENOM" id="CLU_2831766_0_0_1"/>
<organism evidence="2 3">
    <name type="scientific">Neurospora tetrasperma (strain FGSC 2508 / ATCC MYA-4615 / P0657)</name>
    <dbReference type="NCBI Taxonomy" id="510951"/>
    <lineage>
        <taxon>Eukaryota</taxon>
        <taxon>Fungi</taxon>
        <taxon>Dikarya</taxon>
        <taxon>Ascomycota</taxon>
        <taxon>Pezizomycotina</taxon>
        <taxon>Sordariomycetes</taxon>
        <taxon>Sordariomycetidae</taxon>
        <taxon>Sordariales</taxon>
        <taxon>Sordariaceae</taxon>
        <taxon>Neurospora</taxon>
    </lineage>
</organism>
<reference evidence="3" key="1">
    <citation type="journal article" date="2011" name="Genetics">
        <title>Massive changes in genome architecture accompany the transition to self-fertility in the filamentous fungus Neurospora tetrasperma.</title>
        <authorList>
            <person name="Ellison C.E."/>
            <person name="Stajich J.E."/>
            <person name="Jacobson D.J."/>
            <person name="Natvig D.O."/>
            <person name="Lapidus A."/>
            <person name="Foster B."/>
            <person name="Aerts A."/>
            <person name="Riley R."/>
            <person name="Lindquist E.A."/>
            <person name="Grigoriev I.V."/>
            <person name="Taylor J.W."/>
        </authorList>
    </citation>
    <scope>NUCLEOTIDE SEQUENCE [LARGE SCALE GENOMIC DNA]</scope>
    <source>
        <strain evidence="3">FGSC 2508 / P0657</strain>
    </source>
</reference>
<dbReference type="RefSeq" id="XP_009857389.1">
    <property type="nucleotide sequence ID" value="XM_009859087.1"/>
</dbReference>
<sequence>MPMIFIFCECTSACNNSHILPTSQSRQQRQGRRHDGRKRKCQAHRNLTLKKGGARTAVEGNLAVSD</sequence>
<feature type="compositionally biased region" description="Basic residues" evidence="1">
    <location>
        <begin position="29"/>
        <end position="42"/>
    </location>
</feature>
<gene>
    <name evidence="2" type="ORF">NEUTE1DRAFT_119330</name>
</gene>
<keyword evidence="3" id="KW-1185">Reference proteome</keyword>
<protein>
    <submittedName>
        <fullName evidence="2">Uncharacterized protein</fullName>
    </submittedName>
</protein>
<name>F8N0I7_NEUT8</name>